<gene>
    <name evidence="7" type="ORF">Cgig2_016120</name>
</gene>
<feature type="domain" description="Plastocyanin-like" evidence="6">
    <location>
        <begin position="36"/>
        <end position="149"/>
    </location>
</feature>
<evidence type="ECO:0008006" key="9">
    <source>
        <dbReference type="Google" id="ProtNLM"/>
    </source>
</evidence>
<feature type="domain" description="Plastocyanin-like" evidence="5">
    <location>
        <begin position="385"/>
        <end position="528"/>
    </location>
</feature>
<dbReference type="AlphaFoldDB" id="A0A9Q1KNC7"/>
<reference evidence="7" key="1">
    <citation type="submission" date="2022-04" db="EMBL/GenBank/DDBJ databases">
        <title>Carnegiea gigantea Genome sequencing and assembly v2.</title>
        <authorList>
            <person name="Copetti D."/>
            <person name="Sanderson M.J."/>
            <person name="Burquez A."/>
            <person name="Wojciechowski M.F."/>
        </authorList>
    </citation>
    <scope>NUCLEOTIDE SEQUENCE</scope>
    <source>
        <strain evidence="7">SGP5-SGP5p</strain>
        <tissue evidence="7">Aerial part</tissue>
    </source>
</reference>
<dbReference type="EMBL" id="JAKOGI010000048">
    <property type="protein sequence ID" value="KAJ8446810.1"/>
    <property type="molecule type" value="Genomic_DNA"/>
</dbReference>
<keyword evidence="2" id="KW-0325">Glycoprotein</keyword>
<dbReference type="InterPro" id="IPR011706">
    <property type="entry name" value="Cu-oxidase_C"/>
</dbReference>
<accession>A0A9Q1KNC7</accession>
<evidence type="ECO:0000313" key="8">
    <source>
        <dbReference type="Proteomes" id="UP001153076"/>
    </source>
</evidence>
<dbReference type="InterPro" id="IPR008972">
    <property type="entry name" value="Cupredoxin"/>
</dbReference>
<dbReference type="FunFam" id="2.60.40.420:FF:000012">
    <property type="entry name" value="Monocopper oxidase-like protein"/>
    <property type="match status" value="1"/>
</dbReference>
<dbReference type="InterPro" id="IPR045087">
    <property type="entry name" value="Cu-oxidase_fam"/>
</dbReference>
<dbReference type="Gene3D" id="2.60.40.420">
    <property type="entry name" value="Cupredoxins - blue copper proteins"/>
    <property type="match status" value="3"/>
</dbReference>
<dbReference type="CDD" id="cd13872">
    <property type="entry name" value="CuRO_2_AAO_like_1"/>
    <property type="match status" value="1"/>
</dbReference>
<keyword evidence="3" id="KW-0732">Signal</keyword>
<comment type="caution">
    <text evidence="7">The sequence shown here is derived from an EMBL/GenBank/DDBJ whole genome shotgun (WGS) entry which is preliminary data.</text>
</comment>
<evidence type="ECO:0000256" key="3">
    <source>
        <dbReference type="SAM" id="SignalP"/>
    </source>
</evidence>
<evidence type="ECO:0000313" key="7">
    <source>
        <dbReference type="EMBL" id="KAJ8446810.1"/>
    </source>
</evidence>
<dbReference type="Proteomes" id="UP001153076">
    <property type="component" value="Unassembled WGS sequence"/>
</dbReference>
<dbReference type="InterPro" id="IPR011707">
    <property type="entry name" value="Cu-oxidase-like_N"/>
</dbReference>
<evidence type="ECO:0000256" key="1">
    <source>
        <dbReference type="ARBA" id="ARBA00010609"/>
    </source>
</evidence>
<dbReference type="PANTHER" id="PTHR11709">
    <property type="entry name" value="MULTI-COPPER OXIDASE"/>
    <property type="match status" value="1"/>
</dbReference>
<protein>
    <recommendedName>
        <fullName evidence="9">L-ascorbate oxidase</fullName>
    </recommendedName>
</protein>
<feature type="domain" description="Plastocyanin-like" evidence="4">
    <location>
        <begin position="161"/>
        <end position="305"/>
    </location>
</feature>
<dbReference type="GO" id="GO:0016491">
    <property type="term" value="F:oxidoreductase activity"/>
    <property type="evidence" value="ECO:0007669"/>
    <property type="project" value="InterPro"/>
</dbReference>
<sequence>MGKRMLMASWLLPWVLSMVVMVARAGDPVLEYEWKVAYGTQSPLGKPEQVILINGQFPGPNLNTTTNNNIVINVFNQLDEPLLFTWSGVQQRKNSWQDGTPGTMCPIAPGTNFTYRFQVKDQIGTHYYFPSTLLQRASGGFGGLRINSRPLIPVPFDTPEDDYTVLAGDWYTDSHIALRKRLDSGKSLARPDGVLINGKQGKVGDPNEQPMFTMKPGKTYRYRVCNVGMKNSINFRIQGHNMKLVELEGSHTVQNIYDSLDVHLGQCYSVLVTADQEPKDYYMVVSTRFTKYHLQATAIIRYEGSKGGASTELPPSPTGWAWSLNQYRSFRWNLTASAARPNPQGSYLYGKIPISRTIKLVNTMGAVDGKLRYAINGVSHTNPETPLKLAQYYGVADKVYKADQIKDEPPTDVDQDNQKITIAPNVVNINYRDYVEIILENHEKSIQSWHLDGYSFFPVAIEVGTWTPEKRKNYNLLDAVYRHTFQVYPKSWAAIMTTFDNAGMWNLRNENPERAHLGQQLYLSVVPPTKNLKDEYNMPETALVCGIVKDMPKPKPVSPEGQA</sequence>
<name>A0A9Q1KNC7_9CARY</name>
<evidence type="ECO:0000259" key="6">
    <source>
        <dbReference type="Pfam" id="PF07732"/>
    </source>
</evidence>
<dbReference type="PANTHER" id="PTHR11709:SF27">
    <property type="entry name" value="OS01G0816700 PROTEIN"/>
    <property type="match status" value="1"/>
</dbReference>
<evidence type="ECO:0000259" key="5">
    <source>
        <dbReference type="Pfam" id="PF07731"/>
    </source>
</evidence>
<comment type="similarity">
    <text evidence="1">Belongs to the multicopper oxidase family.</text>
</comment>
<dbReference type="InterPro" id="IPR001117">
    <property type="entry name" value="Cu-oxidase_2nd"/>
</dbReference>
<keyword evidence="8" id="KW-1185">Reference proteome</keyword>
<dbReference type="Pfam" id="PF07732">
    <property type="entry name" value="Cu-oxidase_3"/>
    <property type="match status" value="1"/>
</dbReference>
<evidence type="ECO:0000259" key="4">
    <source>
        <dbReference type="Pfam" id="PF00394"/>
    </source>
</evidence>
<proteinExistence type="inferred from homology"/>
<dbReference type="Pfam" id="PF07731">
    <property type="entry name" value="Cu-oxidase_2"/>
    <property type="match status" value="1"/>
</dbReference>
<evidence type="ECO:0000256" key="2">
    <source>
        <dbReference type="ARBA" id="ARBA00023180"/>
    </source>
</evidence>
<feature type="chain" id="PRO_5040176791" description="L-ascorbate oxidase" evidence="3">
    <location>
        <begin position="26"/>
        <end position="563"/>
    </location>
</feature>
<dbReference type="Pfam" id="PF00394">
    <property type="entry name" value="Cu-oxidase"/>
    <property type="match status" value="1"/>
</dbReference>
<organism evidence="7 8">
    <name type="scientific">Carnegiea gigantea</name>
    <dbReference type="NCBI Taxonomy" id="171969"/>
    <lineage>
        <taxon>Eukaryota</taxon>
        <taxon>Viridiplantae</taxon>
        <taxon>Streptophyta</taxon>
        <taxon>Embryophyta</taxon>
        <taxon>Tracheophyta</taxon>
        <taxon>Spermatophyta</taxon>
        <taxon>Magnoliopsida</taxon>
        <taxon>eudicotyledons</taxon>
        <taxon>Gunneridae</taxon>
        <taxon>Pentapetalae</taxon>
        <taxon>Caryophyllales</taxon>
        <taxon>Cactineae</taxon>
        <taxon>Cactaceae</taxon>
        <taxon>Cactoideae</taxon>
        <taxon>Echinocereeae</taxon>
        <taxon>Carnegiea</taxon>
    </lineage>
</organism>
<dbReference type="InterPro" id="IPR034271">
    <property type="entry name" value="CuRO_2_AO-like"/>
</dbReference>
<dbReference type="GO" id="GO:0005507">
    <property type="term" value="F:copper ion binding"/>
    <property type="evidence" value="ECO:0007669"/>
    <property type="project" value="InterPro"/>
</dbReference>
<dbReference type="OrthoDB" id="2121828at2759"/>
<feature type="signal peptide" evidence="3">
    <location>
        <begin position="1"/>
        <end position="25"/>
    </location>
</feature>
<dbReference type="SUPFAM" id="SSF49503">
    <property type="entry name" value="Cupredoxins"/>
    <property type="match status" value="3"/>
</dbReference>